<gene>
    <name evidence="4" type="ORF">B5M42_08710</name>
</gene>
<sequence>MKMLGKTIVITGGGSGIGLALARQWVERGNTVIIVGRSLSRLEEALSVEPRLLAFPCDIRQEAEQRRLVEWLAEMGLEADVLVNNAGVQVLSRFDRQPLPSPTAIQDELDTNFTAAVCLSMLFIPLFLQKPEAAIVNITSGLALVPKESAPIYCASKAALSSFTRTLRYQLEATPIKVFEAMAPLVDTAMTAGRGTGKMSTGQFAREVIQGIEAGRVHIPVGKVKLLEALLRISPSLARQIMRRY</sequence>
<dbReference type="InterPro" id="IPR020904">
    <property type="entry name" value="Sc_DH/Rdtase_CS"/>
</dbReference>
<organism evidence="4 5">
    <name type="scientific">Paenibacillus athensensis</name>
    <dbReference type="NCBI Taxonomy" id="1967502"/>
    <lineage>
        <taxon>Bacteria</taxon>
        <taxon>Bacillati</taxon>
        <taxon>Bacillota</taxon>
        <taxon>Bacilli</taxon>
        <taxon>Bacillales</taxon>
        <taxon>Paenibacillaceae</taxon>
        <taxon>Paenibacillus</taxon>
    </lineage>
</organism>
<evidence type="ECO:0000256" key="3">
    <source>
        <dbReference type="RuleBase" id="RU000363"/>
    </source>
</evidence>
<evidence type="ECO:0000313" key="5">
    <source>
        <dbReference type="Proteomes" id="UP000298246"/>
    </source>
</evidence>
<keyword evidence="2" id="KW-0560">Oxidoreductase</keyword>
<dbReference type="PRINTS" id="PR00080">
    <property type="entry name" value="SDRFAMILY"/>
</dbReference>
<dbReference type="InterPro" id="IPR002347">
    <property type="entry name" value="SDR_fam"/>
</dbReference>
<accession>A0A4Y8Q4J2</accession>
<name>A0A4Y8Q4J2_9BACL</name>
<dbReference type="EMBL" id="MYFO01000008">
    <property type="protein sequence ID" value="TFE88979.1"/>
    <property type="molecule type" value="Genomic_DNA"/>
</dbReference>
<dbReference type="InterPro" id="IPR036291">
    <property type="entry name" value="NAD(P)-bd_dom_sf"/>
</dbReference>
<evidence type="ECO:0000256" key="2">
    <source>
        <dbReference type="ARBA" id="ARBA00023002"/>
    </source>
</evidence>
<dbReference type="AlphaFoldDB" id="A0A4Y8Q4J2"/>
<dbReference type="RefSeq" id="WP_134751805.1">
    <property type="nucleotide sequence ID" value="NZ_MYFO02000011.1"/>
</dbReference>
<evidence type="ECO:0000256" key="1">
    <source>
        <dbReference type="ARBA" id="ARBA00006484"/>
    </source>
</evidence>
<evidence type="ECO:0008006" key="6">
    <source>
        <dbReference type="Google" id="ProtNLM"/>
    </source>
</evidence>
<keyword evidence="5" id="KW-1185">Reference proteome</keyword>
<dbReference type="GO" id="GO:0016020">
    <property type="term" value="C:membrane"/>
    <property type="evidence" value="ECO:0007669"/>
    <property type="project" value="TreeGrafter"/>
</dbReference>
<dbReference type="OrthoDB" id="9810734at2"/>
<evidence type="ECO:0000313" key="4">
    <source>
        <dbReference type="EMBL" id="TFE88979.1"/>
    </source>
</evidence>
<dbReference type="PRINTS" id="PR00081">
    <property type="entry name" value="GDHRDH"/>
</dbReference>
<comment type="similarity">
    <text evidence="1 3">Belongs to the short-chain dehydrogenases/reductases (SDR) family.</text>
</comment>
<dbReference type="GO" id="GO:0016491">
    <property type="term" value="F:oxidoreductase activity"/>
    <property type="evidence" value="ECO:0007669"/>
    <property type="project" value="UniProtKB-KW"/>
</dbReference>
<dbReference type="SUPFAM" id="SSF51735">
    <property type="entry name" value="NAD(P)-binding Rossmann-fold domains"/>
    <property type="match status" value="1"/>
</dbReference>
<dbReference type="Gene3D" id="3.40.50.720">
    <property type="entry name" value="NAD(P)-binding Rossmann-like Domain"/>
    <property type="match status" value="1"/>
</dbReference>
<dbReference type="PANTHER" id="PTHR44196">
    <property type="entry name" value="DEHYDROGENASE/REDUCTASE SDR FAMILY MEMBER 7B"/>
    <property type="match status" value="1"/>
</dbReference>
<comment type="caution">
    <text evidence="4">The sequence shown here is derived from an EMBL/GenBank/DDBJ whole genome shotgun (WGS) entry which is preliminary data.</text>
</comment>
<dbReference type="Proteomes" id="UP000298246">
    <property type="component" value="Unassembled WGS sequence"/>
</dbReference>
<dbReference type="Pfam" id="PF00106">
    <property type="entry name" value="adh_short"/>
    <property type="match status" value="1"/>
</dbReference>
<proteinExistence type="inferred from homology"/>
<protein>
    <recommendedName>
        <fullName evidence="6">Oxidoreductase</fullName>
    </recommendedName>
</protein>
<dbReference type="PANTHER" id="PTHR44196:SF1">
    <property type="entry name" value="DEHYDROGENASE_REDUCTASE SDR FAMILY MEMBER 7B"/>
    <property type="match status" value="1"/>
</dbReference>
<reference evidence="4 5" key="1">
    <citation type="submission" date="2017-03" db="EMBL/GenBank/DDBJ databases">
        <title>Isolation of Levoglucosan Utilizing Bacteria.</title>
        <authorList>
            <person name="Arya A.S."/>
        </authorList>
    </citation>
    <scope>NUCLEOTIDE SEQUENCE [LARGE SCALE GENOMIC DNA]</scope>
    <source>
        <strain evidence="4 5">MEC069</strain>
    </source>
</reference>
<dbReference type="PROSITE" id="PS00061">
    <property type="entry name" value="ADH_SHORT"/>
    <property type="match status" value="1"/>
</dbReference>